<evidence type="ECO:0000313" key="3">
    <source>
        <dbReference type="Proteomes" id="UP000188320"/>
    </source>
</evidence>
<name>A0A1R1PWR2_ZANCU</name>
<gene>
    <name evidence="2" type="ORF">AX774_g1016</name>
</gene>
<proteinExistence type="predicted"/>
<dbReference type="EMBL" id="LSSK01000081">
    <property type="protein sequence ID" value="OMH85435.1"/>
    <property type="molecule type" value="Genomic_DNA"/>
</dbReference>
<reference evidence="3" key="1">
    <citation type="submission" date="2017-01" db="EMBL/GenBank/DDBJ databases">
        <authorList>
            <person name="Wang Y."/>
            <person name="White M."/>
            <person name="Kvist S."/>
            <person name="Moncalvo J.-M."/>
        </authorList>
    </citation>
    <scope>NUCLEOTIDE SEQUENCE [LARGE SCALE GENOMIC DNA]</scope>
    <source>
        <strain evidence="3">COL-18-3</strain>
    </source>
</reference>
<dbReference type="AlphaFoldDB" id="A0A1R1PWR2"/>
<evidence type="ECO:0000313" key="2">
    <source>
        <dbReference type="EMBL" id="OMH85435.1"/>
    </source>
</evidence>
<protein>
    <submittedName>
        <fullName evidence="2">Uncharacterized protein</fullName>
    </submittedName>
</protein>
<feature type="signal peptide" evidence="1">
    <location>
        <begin position="1"/>
        <end position="18"/>
    </location>
</feature>
<dbReference type="Proteomes" id="UP000188320">
    <property type="component" value="Unassembled WGS sequence"/>
</dbReference>
<accession>A0A1R1PWR2</accession>
<feature type="chain" id="PRO_5012277526" evidence="1">
    <location>
        <begin position="19"/>
        <end position="171"/>
    </location>
</feature>
<keyword evidence="1" id="KW-0732">Signal</keyword>
<sequence length="171" mass="18443">MKFTVFSMMCLSLGMTSAYSVADSNQFAGSEQTGNNSNRLAVRRYRPGPQMGNNSNRLAVRRYRPGPQMGRPQMGGSQMGGPQMKLQIFSQTGHRGSNQVQYLTSGRCYNIPSTGSAIYDDGTPGSGYITFCAGSNCQGGCYTASRSVQLYPNNIPGIDLGAYANSVMWSL</sequence>
<evidence type="ECO:0000256" key="1">
    <source>
        <dbReference type="SAM" id="SignalP"/>
    </source>
</evidence>
<comment type="caution">
    <text evidence="2">The sequence shown here is derived from an EMBL/GenBank/DDBJ whole genome shotgun (WGS) entry which is preliminary data.</text>
</comment>
<keyword evidence="3" id="KW-1185">Reference proteome</keyword>
<organism evidence="2 3">
    <name type="scientific">Zancudomyces culisetae</name>
    <name type="common">Gut fungus</name>
    <name type="synonym">Smittium culisetae</name>
    <dbReference type="NCBI Taxonomy" id="1213189"/>
    <lineage>
        <taxon>Eukaryota</taxon>
        <taxon>Fungi</taxon>
        <taxon>Fungi incertae sedis</taxon>
        <taxon>Zoopagomycota</taxon>
        <taxon>Kickxellomycotina</taxon>
        <taxon>Harpellomycetes</taxon>
        <taxon>Harpellales</taxon>
        <taxon>Legeriomycetaceae</taxon>
        <taxon>Zancudomyces</taxon>
    </lineage>
</organism>